<proteinExistence type="predicted"/>
<evidence type="ECO:0000259" key="1">
    <source>
        <dbReference type="Pfam" id="PF01494"/>
    </source>
</evidence>
<dbReference type="InterPro" id="IPR036188">
    <property type="entry name" value="FAD/NAD-bd_sf"/>
</dbReference>
<dbReference type="PANTHER" id="PTHR42685:SF22">
    <property type="entry name" value="CONDITIONED MEDIUM FACTOR RECEPTOR 1"/>
    <property type="match status" value="1"/>
</dbReference>
<dbReference type="GO" id="GO:0071949">
    <property type="term" value="F:FAD binding"/>
    <property type="evidence" value="ECO:0007669"/>
    <property type="project" value="InterPro"/>
</dbReference>
<dbReference type="Proteomes" id="UP000006304">
    <property type="component" value="Chromosome"/>
</dbReference>
<dbReference type="InterPro" id="IPR002938">
    <property type="entry name" value="FAD-bd"/>
</dbReference>
<dbReference type="InterPro" id="IPR050407">
    <property type="entry name" value="Geranylgeranyl_reductase"/>
</dbReference>
<name>K0EW58_NOCB7</name>
<dbReference type="PANTHER" id="PTHR42685">
    <property type="entry name" value="GERANYLGERANYL DIPHOSPHATE REDUCTASE"/>
    <property type="match status" value="1"/>
</dbReference>
<reference evidence="2 3" key="1">
    <citation type="journal article" date="2012" name="J. Bacteriol.">
        <title>Complete genome sequence of Nocardia brasiliensis HUJEG-1.</title>
        <authorList>
            <person name="Vera-Cabrera L."/>
            <person name="Ortiz-Lopez R."/>
            <person name="Elizondo-Gonzalez R."/>
            <person name="Perez-Maya A.A."/>
            <person name="Ocampo-Candiani J."/>
        </authorList>
    </citation>
    <scope>NUCLEOTIDE SEQUENCE [LARGE SCALE GENOMIC DNA]</scope>
    <source>
        <strain evidence="3">ATCC 700358</strain>
    </source>
</reference>
<dbReference type="AlphaFoldDB" id="K0EW58"/>
<feature type="domain" description="FAD-binding" evidence="1">
    <location>
        <begin position="31"/>
        <end position="368"/>
    </location>
</feature>
<dbReference type="Gene3D" id="3.50.50.60">
    <property type="entry name" value="FAD/NAD(P)-binding domain"/>
    <property type="match status" value="1"/>
</dbReference>
<organism evidence="2 3">
    <name type="scientific">Nocardia brasiliensis (strain ATCC 700358 / HUJEG-1)</name>
    <dbReference type="NCBI Taxonomy" id="1133849"/>
    <lineage>
        <taxon>Bacteria</taxon>
        <taxon>Bacillati</taxon>
        <taxon>Actinomycetota</taxon>
        <taxon>Actinomycetes</taxon>
        <taxon>Mycobacteriales</taxon>
        <taxon>Nocardiaceae</taxon>
        <taxon>Nocardia</taxon>
    </lineage>
</organism>
<dbReference type="HOGENOM" id="CLU_024648_7_0_11"/>
<dbReference type="KEGG" id="nbr:O3I_016565"/>
<dbReference type="EMBL" id="CP003876">
    <property type="protein sequence ID" value="AFU01274.1"/>
    <property type="molecule type" value="Genomic_DNA"/>
</dbReference>
<dbReference type="Pfam" id="PF01494">
    <property type="entry name" value="FAD_binding_3"/>
    <property type="match status" value="1"/>
</dbReference>
<dbReference type="eggNOG" id="COG0654">
    <property type="taxonomic scope" value="Bacteria"/>
</dbReference>
<dbReference type="PRINTS" id="PR00420">
    <property type="entry name" value="RNGMNOXGNASE"/>
</dbReference>
<sequence length="445" mass="48981">MNYGWARWITPQIDHRLEKEFSLLESDANMYDVIVVGTRVAGAPLAMLLAQRGYKVLAVDRATFPSDTPSTHYIHQAGLGFLKSWGLLDKVVAAGTPAIRHLNFSYTDIVIKGFANTSADGIDAVYCPRRTVLDKILVDAAGDAGVEVIHGFTVNGLVFDGDQVAGIRGQVGDGAEREFRAKLVIGADGSNSTVAKAVGAAEYEGSPAACFIYYSYYEGVDWGMQHRTGFGEQQFAAWPTNDDLSLVAVMRKRDRFRDFRTDPDAGVQAIVSQIDPELGARLRDTGKRVEQFRPMLYPDNYRRRSFGPGWALVGDAGYHKDPFTGWGITDAFKYAQLLADLAHEGLSGARPMDDALAEYERERDAQSASTFELTLSISELSLTPYYDSVFRATSYDEDYIKGFFGLIAGIYPPEKYFGEAELAALYEKVDFPAAARHVTKDGVTA</sequence>
<accession>K0EW58</accession>
<evidence type="ECO:0000313" key="3">
    <source>
        <dbReference type="Proteomes" id="UP000006304"/>
    </source>
</evidence>
<dbReference type="STRING" id="1133849.O3I_016565"/>
<protein>
    <submittedName>
        <fullName evidence="2">Hydroxylase</fullName>
    </submittedName>
</protein>
<dbReference type="SUPFAM" id="SSF51905">
    <property type="entry name" value="FAD/NAD(P)-binding domain"/>
    <property type="match status" value="1"/>
</dbReference>
<evidence type="ECO:0000313" key="2">
    <source>
        <dbReference type="EMBL" id="AFU01274.1"/>
    </source>
</evidence>
<keyword evidence="3" id="KW-1185">Reference proteome</keyword>
<gene>
    <name evidence="2" type="ORF">O3I_016565</name>
</gene>